<dbReference type="AlphaFoldDB" id="A0A840Q2S9"/>
<dbReference type="PANTHER" id="PTHR30349:SF64">
    <property type="entry name" value="PROPHAGE INTEGRASE INTD-RELATED"/>
    <property type="match status" value="1"/>
</dbReference>
<dbReference type="Pfam" id="PF00589">
    <property type="entry name" value="Phage_integrase"/>
    <property type="match status" value="1"/>
</dbReference>
<dbReference type="PANTHER" id="PTHR30349">
    <property type="entry name" value="PHAGE INTEGRASE-RELATED"/>
    <property type="match status" value="1"/>
</dbReference>
<evidence type="ECO:0000313" key="9">
    <source>
        <dbReference type="Proteomes" id="UP000584374"/>
    </source>
</evidence>
<dbReference type="InterPro" id="IPR050090">
    <property type="entry name" value="Tyrosine_recombinase_XerCD"/>
</dbReference>
<protein>
    <submittedName>
        <fullName evidence="8">Integrase</fullName>
    </submittedName>
</protein>
<organism evidence="8 9">
    <name type="scientific">Saccharopolyspora phatthalungensis</name>
    <dbReference type="NCBI Taxonomy" id="664693"/>
    <lineage>
        <taxon>Bacteria</taxon>
        <taxon>Bacillati</taxon>
        <taxon>Actinomycetota</taxon>
        <taxon>Actinomycetes</taxon>
        <taxon>Pseudonocardiales</taxon>
        <taxon>Pseudonocardiaceae</taxon>
        <taxon>Saccharopolyspora</taxon>
    </lineage>
</organism>
<dbReference type="Gene3D" id="1.10.150.130">
    <property type="match status" value="1"/>
</dbReference>
<name>A0A840Q2S9_9PSEU</name>
<dbReference type="PROSITE" id="PS51898">
    <property type="entry name" value="TYR_RECOMBINASE"/>
    <property type="match status" value="1"/>
</dbReference>
<evidence type="ECO:0000259" key="7">
    <source>
        <dbReference type="PROSITE" id="PS51900"/>
    </source>
</evidence>
<dbReference type="Gene3D" id="1.10.443.10">
    <property type="entry name" value="Intergrase catalytic core"/>
    <property type="match status" value="1"/>
</dbReference>
<evidence type="ECO:0000256" key="1">
    <source>
        <dbReference type="ARBA" id="ARBA00008857"/>
    </source>
</evidence>
<sequence length="369" mass="40903">MLRSHGGALMAWVPVMERELNPDGTAHAVRLGHREVDRYLEFVRARARPNTLLAVAFDLKVFFTEISKDPVEVTTADVYAFITAQRAPRHGGRVVRLDDGEKGLSARTIKRRLSSVSGLFGYLVALGDAGVHANPVPCGLATRRPGSSRTRRGGALIRTPRTLPRILTPQEVDAFLGALRTRRDRAMALAMLLGGLRRCEVLGLRPEDVDPGSRRLFISDGKGGAQRYVPISSRFFAELGDYLTQERPTEISTDHLFVALKRPRRGGPLSAEGLDEIVENACRRAGLRKLTCHQLRHTCFTRLREAGMPLEAIQAQAGHACIESTRMYLHLTNDWLAEQYSTAMNTIDAELYPPTGQALARVVPLRGRR</sequence>
<dbReference type="GO" id="GO:0006310">
    <property type="term" value="P:DNA recombination"/>
    <property type="evidence" value="ECO:0007669"/>
    <property type="project" value="UniProtKB-KW"/>
</dbReference>
<dbReference type="GO" id="GO:0015074">
    <property type="term" value="P:DNA integration"/>
    <property type="evidence" value="ECO:0007669"/>
    <property type="project" value="UniProtKB-KW"/>
</dbReference>
<evidence type="ECO:0000256" key="3">
    <source>
        <dbReference type="ARBA" id="ARBA00023125"/>
    </source>
</evidence>
<dbReference type="InterPro" id="IPR044068">
    <property type="entry name" value="CB"/>
</dbReference>
<dbReference type="InterPro" id="IPR010998">
    <property type="entry name" value="Integrase_recombinase_N"/>
</dbReference>
<keyword evidence="2" id="KW-0229">DNA integration</keyword>
<dbReference type="InterPro" id="IPR002104">
    <property type="entry name" value="Integrase_catalytic"/>
</dbReference>
<evidence type="ECO:0000256" key="5">
    <source>
        <dbReference type="PROSITE-ProRule" id="PRU01248"/>
    </source>
</evidence>
<dbReference type="RefSeq" id="WP_246470949.1">
    <property type="nucleotide sequence ID" value="NZ_JACHIW010000001.1"/>
</dbReference>
<keyword evidence="9" id="KW-1185">Reference proteome</keyword>
<dbReference type="Proteomes" id="UP000584374">
    <property type="component" value="Unassembled WGS sequence"/>
</dbReference>
<feature type="domain" description="Tyr recombinase" evidence="6">
    <location>
        <begin position="162"/>
        <end position="341"/>
    </location>
</feature>
<dbReference type="InterPro" id="IPR013762">
    <property type="entry name" value="Integrase-like_cat_sf"/>
</dbReference>
<evidence type="ECO:0000313" key="8">
    <source>
        <dbReference type="EMBL" id="MBB5156822.1"/>
    </source>
</evidence>
<comment type="similarity">
    <text evidence="1">Belongs to the 'phage' integrase family.</text>
</comment>
<dbReference type="InterPro" id="IPR004107">
    <property type="entry name" value="Integrase_SAM-like_N"/>
</dbReference>
<dbReference type="InterPro" id="IPR011010">
    <property type="entry name" value="DNA_brk_join_enz"/>
</dbReference>
<evidence type="ECO:0000256" key="2">
    <source>
        <dbReference type="ARBA" id="ARBA00022908"/>
    </source>
</evidence>
<dbReference type="PROSITE" id="PS51900">
    <property type="entry name" value="CB"/>
    <property type="match status" value="1"/>
</dbReference>
<feature type="domain" description="Core-binding (CB)" evidence="7">
    <location>
        <begin position="30"/>
        <end position="124"/>
    </location>
</feature>
<dbReference type="EMBL" id="JACHIW010000001">
    <property type="protein sequence ID" value="MBB5156822.1"/>
    <property type="molecule type" value="Genomic_DNA"/>
</dbReference>
<reference evidence="8 9" key="1">
    <citation type="submission" date="2020-08" db="EMBL/GenBank/DDBJ databases">
        <title>Sequencing the genomes of 1000 actinobacteria strains.</title>
        <authorList>
            <person name="Klenk H.-P."/>
        </authorList>
    </citation>
    <scope>NUCLEOTIDE SEQUENCE [LARGE SCALE GENOMIC DNA]</scope>
    <source>
        <strain evidence="8 9">DSM 45584</strain>
    </source>
</reference>
<gene>
    <name evidence="8" type="ORF">BJ970_004356</name>
</gene>
<dbReference type="Pfam" id="PF02899">
    <property type="entry name" value="Phage_int_SAM_1"/>
    <property type="match status" value="1"/>
</dbReference>
<evidence type="ECO:0000259" key="6">
    <source>
        <dbReference type="PROSITE" id="PS51898"/>
    </source>
</evidence>
<proteinExistence type="inferred from homology"/>
<comment type="caution">
    <text evidence="8">The sequence shown here is derived from an EMBL/GenBank/DDBJ whole genome shotgun (WGS) entry which is preliminary data.</text>
</comment>
<dbReference type="SUPFAM" id="SSF56349">
    <property type="entry name" value="DNA breaking-rejoining enzymes"/>
    <property type="match status" value="1"/>
</dbReference>
<dbReference type="GO" id="GO:0003677">
    <property type="term" value="F:DNA binding"/>
    <property type="evidence" value="ECO:0007669"/>
    <property type="project" value="UniProtKB-UniRule"/>
</dbReference>
<keyword evidence="4" id="KW-0233">DNA recombination</keyword>
<accession>A0A840Q2S9</accession>
<evidence type="ECO:0000256" key="4">
    <source>
        <dbReference type="ARBA" id="ARBA00023172"/>
    </source>
</evidence>
<keyword evidence="3 5" id="KW-0238">DNA-binding</keyword>